<dbReference type="Proteomes" id="UP000017559">
    <property type="component" value="Unassembled WGS sequence"/>
</dbReference>
<sequence>MSFFPSARNFSIHGGEFTLVDNRQTFQIPGSADANKILAPVVNYAVTSAFYDAEQRFPPPNCHPQTQTVRAYWLYGPAGVGKSAIAQNLSEKHAGHRLAASFFFSRNDRTRDKLDPFVCTIIYQFLTSEALRAVLGPFITDAIRSDPKIFRRSFETQFRRLILEPCFRVSSAGWEMLPNLVIIDGLDECLDMSSQERLLTMIREAVASVLAFRLTFLIASRPEPQIHRGFGHEDFSLRLGRVAIGDDKGATRDIATYFRDEFSALRKRHPALRHTDMSHWPGEDVVHQLVQRACGQFIFAVTVIKYLKSEDDAPKERLNAILSIGTEKLSASPYPDLDLLYRQILQACPNWDKTRRIISLLMTPNYHESRHENYRRDGFRCFGSTGLHCDLITWRSTRVIALLLELEPGEVRSLIFRLHAVLGVPRSHDADIRILHASFTEFLLDSTRSGSYHVKGLAKSEYLDYLVQLLLRTLPFWSKNFPPYHHQSFGSALELWKRDLCVGERLTGGLTGRLTTGPAERINDRLTLYSLDCLSFLPVVESPSDDLLMALDQFDPYPVASAVLNMGHNFASGALQRFFRNCKQAVVWAKALGARSPKAFIKSLISILRGFRVGVSSATVQVWPGASTYCESVLAGGISHDISGFKSGESEVREYNPPSEWLITPVLIFSIIKQTPAHWFVTCATHKKGEELNKLALLFAAEHPTILGRLFKDLLFETSHYHLSPLALLKRWHLYRIKKLLAKRRKELGLPKAPSVTPQTHYAPLSRIPILSPPPFNSIPFIPPLHTPSSSSSSSSSSFSSSPPSPLPRSVSTTSPVLPPPLPRPHPIPLPLVYPSI</sequence>
<evidence type="ECO:0000256" key="2">
    <source>
        <dbReference type="SAM" id="MobiDB-lite"/>
    </source>
</evidence>
<dbReference type="InterPro" id="IPR027417">
    <property type="entry name" value="P-loop_NTPase"/>
</dbReference>
<evidence type="ECO:0000256" key="1">
    <source>
        <dbReference type="ARBA" id="ARBA00022737"/>
    </source>
</evidence>
<evidence type="ECO:0000313" key="4">
    <source>
        <dbReference type="EMBL" id="ESK82707.1"/>
    </source>
</evidence>
<dbReference type="Pfam" id="PF24883">
    <property type="entry name" value="NPHP3_N"/>
    <property type="match status" value="1"/>
</dbReference>
<gene>
    <name evidence="4" type="ORF">Moror_5703</name>
</gene>
<reference evidence="4 5" key="1">
    <citation type="journal article" date="2014" name="BMC Genomics">
        <title>Genome and secretome analysis of the hemibiotrophic fungal pathogen, Moniliophthora roreri, which causes frosty pod rot disease of cacao: mechanisms of the biotrophic and necrotrophic phases.</title>
        <authorList>
            <person name="Meinhardt L.W."/>
            <person name="Costa G.G.L."/>
            <person name="Thomazella D.P.T."/>
            <person name="Teixeira P.J.P.L."/>
            <person name="Carazzolle M.F."/>
            <person name="Schuster S.C."/>
            <person name="Carlson J.E."/>
            <person name="Guiltinan M.J."/>
            <person name="Mieczkowski P."/>
            <person name="Farmer A."/>
            <person name="Ramaraj T."/>
            <person name="Crozier J."/>
            <person name="Davis R.E."/>
            <person name="Shao J."/>
            <person name="Melnick R.L."/>
            <person name="Pereira G.A.G."/>
            <person name="Bailey B.A."/>
        </authorList>
    </citation>
    <scope>NUCLEOTIDE SEQUENCE [LARGE SCALE GENOMIC DNA]</scope>
    <source>
        <strain evidence="4 5">MCA 2997</strain>
    </source>
</reference>
<protein>
    <submittedName>
        <fullName evidence="4">Nwd2</fullName>
    </submittedName>
</protein>
<organism evidence="4 5">
    <name type="scientific">Moniliophthora roreri (strain MCA 2997)</name>
    <name type="common">Cocoa frosty pod rot fungus</name>
    <name type="synonym">Crinipellis roreri</name>
    <dbReference type="NCBI Taxonomy" id="1381753"/>
    <lineage>
        <taxon>Eukaryota</taxon>
        <taxon>Fungi</taxon>
        <taxon>Dikarya</taxon>
        <taxon>Basidiomycota</taxon>
        <taxon>Agaricomycotina</taxon>
        <taxon>Agaricomycetes</taxon>
        <taxon>Agaricomycetidae</taxon>
        <taxon>Agaricales</taxon>
        <taxon>Marasmiineae</taxon>
        <taxon>Marasmiaceae</taxon>
        <taxon>Moniliophthora</taxon>
    </lineage>
</organism>
<evidence type="ECO:0000259" key="3">
    <source>
        <dbReference type="PROSITE" id="PS50837"/>
    </source>
</evidence>
<dbReference type="KEGG" id="mrr:Moror_5703"/>
<dbReference type="PROSITE" id="PS50837">
    <property type="entry name" value="NACHT"/>
    <property type="match status" value="1"/>
</dbReference>
<keyword evidence="5" id="KW-1185">Reference proteome</keyword>
<dbReference type="InterPro" id="IPR056884">
    <property type="entry name" value="NPHP3-like_N"/>
</dbReference>
<dbReference type="InterPro" id="IPR007111">
    <property type="entry name" value="NACHT_NTPase"/>
</dbReference>
<accession>V2WMC1</accession>
<dbReference type="SUPFAM" id="SSF52540">
    <property type="entry name" value="P-loop containing nucleoside triphosphate hydrolases"/>
    <property type="match status" value="1"/>
</dbReference>
<dbReference type="OrthoDB" id="4760524at2759"/>
<feature type="domain" description="NACHT" evidence="3">
    <location>
        <begin position="70"/>
        <end position="222"/>
    </location>
</feature>
<feature type="region of interest" description="Disordered" evidence="2">
    <location>
        <begin position="787"/>
        <end position="837"/>
    </location>
</feature>
<proteinExistence type="predicted"/>
<dbReference type="AlphaFoldDB" id="V2WMC1"/>
<feature type="compositionally biased region" description="Pro residues" evidence="2">
    <location>
        <begin position="817"/>
        <end position="837"/>
    </location>
</feature>
<dbReference type="HOGENOM" id="CLU_000288_6_10_1"/>
<comment type="caution">
    <text evidence="4">The sequence shown here is derived from an EMBL/GenBank/DDBJ whole genome shotgun (WGS) entry which is preliminary data.</text>
</comment>
<dbReference type="PANTHER" id="PTHR10039">
    <property type="entry name" value="AMELOGENIN"/>
    <property type="match status" value="1"/>
</dbReference>
<dbReference type="EMBL" id="AWSO01001822">
    <property type="protein sequence ID" value="ESK82707.1"/>
    <property type="molecule type" value="Genomic_DNA"/>
</dbReference>
<evidence type="ECO:0000313" key="5">
    <source>
        <dbReference type="Proteomes" id="UP000017559"/>
    </source>
</evidence>
<feature type="compositionally biased region" description="Low complexity" evidence="2">
    <location>
        <begin position="787"/>
        <end position="816"/>
    </location>
</feature>
<name>V2WMC1_MONRO</name>
<keyword evidence="1" id="KW-0677">Repeat</keyword>